<evidence type="ECO:0000313" key="2">
    <source>
        <dbReference type="EMBL" id="SQI99400.1"/>
    </source>
</evidence>
<dbReference type="SUPFAM" id="SSF56037">
    <property type="entry name" value="PheT/TilS domain"/>
    <property type="match status" value="1"/>
</dbReference>
<dbReference type="PANTHER" id="PTHR39209:SF2">
    <property type="entry name" value="CYTOPLASMIC PROTEIN"/>
    <property type="match status" value="1"/>
</dbReference>
<accession>A0AAX2J7K3</accession>
<dbReference type="GO" id="GO:0004826">
    <property type="term" value="F:phenylalanine-tRNA ligase activity"/>
    <property type="evidence" value="ECO:0007669"/>
    <property type="project" value="InterPro"/>
</dbReference>
<evidence type="ECO:0000259" key="1">
    <source>
        <dbReference type="SMART" id="SM00873"/>
    </source>
</evidence>
<protein>
    <submittedName>
        <fullName evidence="2">B3/4 domain</fullName>
    </submittedName>
</protein>
<feature type="domain" description="B3/B4 tRNA-binding" evidence="1">
    <location>
        <begin position="61"/>
        <end position="214"/>
    </location>
</feature>
<dbReference type="AlphaFoldDB" id="A0AAX2J7K3"/>
<sequence length="231" mass="25935">MKRFVIEENVFEMFPNLEIGVLSFKNVDNSGTGKADMLESVCKSLCERLASGDEAEGYIKEYSLAMKKFKTKKGAKASIDAMASRIAKGHILGTINPLVDIYNVICLKNLVTCGGEDLDKIEGDMVLCFAKGDEEFIPLGKEQNKPPKEDELIYRDDKGAVVRGWLWREADRTKITENTKNALLYMELIDENRKEEFKKIVSELEELVLQELGGQCKATIIDKNNPVCEIG</sequence>
<dbReference type="KEGG" id="ful:C4N20_07815"/>
<dbReference type="GeneID" id="78454711"/>
<dbReference type="Gene3D" id="3.50.40.10">
    <property type="entry name" value="Phenylalanyl-trna Synthetase, Chain B, domain 3"/>
    <property type="match status" value="1"/>
</dbReference>
<evidence type="ECO:0000313" key="3">
    <source>
        <dbReference type="Proteomes" id="UP000249008"/>
    </source>
</evidence>
<gene>
    <name evidence="2" type="ORF">NCTC12112_00112</name>
</gene>
<organism evidence="2 3">
    <name type="scientific">Fusobacterium ulcerans</name>
    <dbReference type="NCBI Taxonomy" id="861"/>
    <lineage>
        <taxon>Bacteria</taxon>
        <taxon>Fusobacteriati</taxon>
        <taxon>Fusobacteriota</taxon>
        <taxon>Fusobacteriia</taxon>
        <taxon>Fusobacteriales</taxon>
        <taxon>Fusobacteriaceae</taxon>
        <taxon>Fusobacterium</taxon>
    </lineage>
</organism>
<dbReference type="Proteomes" id="UP000249008">
    <property type="component" value="Chromosome 1"/>
</dbReference>
<dbReference type="GO" id="GO:0003723">
    <property type="term" value="F:RNA binding"/>
    <property type="evidence" value="ECO:0007669"/>
    <property type="project" value="InterPro"/>
</dbReference>
<name>A0AAX2J7K3_9FUSO</name>
<dbReference type="EMBL" id="LS483487">
    <property type="protein sequence ID" value="SQI99400.1"/>
    <property type="molecule type" value="Genomic_DNA"/>
</dbReference>
<dbReference type="InterPro" id="IPR005146">
    <property type="entry name" value="B3/B4_tRNA-bd"/>
</dbReference>
<reference evidence="2 3" key="1">
    <citation type="submission" date="2018-06" db="EMBL/GenBank/DDBJ databases">
        <authorList>
            <consortium name="Pathogen Informatics"/>
            <person name="Doyle S."/>
        </authorList>
    </citation>
    <scope>NUCLEOTIDE SEQUENCE [LARGE SCALE GENOMIC DNA]</scope>
    <source>
        <strain evidence="2 3">NCTC12112</strain>
    </source>
</reference>
<dbReference type="InterPro" id="IPR020825">
    <property type="entry name" value="Phe-tRNA_synthase-like_B3/B4"/>
</dbReference>
<proteinExistence type="predicted"/>
<dbReference type="PANTHER" id="PTHR39209">
    <property type="match status" value="1"/>
</dbReference>
<dbReference type="RefSeq" id="WP_005978771.1">
    <property type="nucleotide sequence ID" value="NZ_CABKNW010000004.1"/>
</dbReference>
<dbReference type="Pfam" id="PF03483">
    <property type="entry name" value="B3_4"/>
    <property type="match status" value="1"/>
</dbReference>
<dbReference type="SMART" id="SM00873">
    <property type="entry name" value="B3_4"/>
    <property type="match status" value="1"/>
</dbReference>